<organism evidence="1">
    <name type="scientific">Desulfurivibrio alkaliphilus</name>
    <dbReference type="NCBI Taxonomy" id="427923"/>
    <lineage>
        <taxon>Bacteria</taxon>
        <taxon>Pseudomonadati</taxon>
        <taxon>Thermodesulfobacteriota</taxon>
        <taxon>Desulfobulbia</taxon>
        <taxon>Desulfobulbales</taxon>
        <taxon>Desulfobulbaceae</taxon>
        <taxon>Desulfurivibrio</taxon>
    </lineage>
</organism>
<dbReference type="EMBL" id="DSDS01000065">
    <property type="protein sequence ID" value="HET97654.1"/>
    <property type="molecule type" value="Genomic_DNA"/>
</dbReference>
<proteinExistence type="predicted"/>
<comment type="caution">
    <text evidence="1">The sequence shown here is derived from an EMBL/GenBank/DDBJ whole genome shotgun (WGS) entry which is preliminary data.</text>
</comment>
<reference evidence="1" key="1">
    <citation type="journal article" date="2020" name="mSystems">
        <title>Genome- and Community-Level Interaction Insights into Carbon Utilization and Element Cycling Functions of Hydrothermarchaeota in Hydrothermal Sediment.</title>
        <authorList>
            <person name="Zhou Z."/>
            <person name="Liu Y."/>
            <person name="Xu W."/>
            <person name="Pan J."/>
            <person name="Luo Z.H."/>
            <person name="Li M."/>
        </authorList>
    </citation>
    <scope>NUCLEOTIDE SEQUENCE [LARGE SCALE GENOMIC DNA]</scope>
    <source>
        <strain evidence="1">SpSt-1224</strain>
    </source>
</reference>
<name>A0A7C2TKE3_9BACT</name>
<accession>A0A7C2TKE3</accession>
<dbReference type="Proteomes" id="UP000885986">
    <property type="component" value="Unassembled WGS sequence"/>
</dbReference>
<dbReference type="AlphaFoldDB" id="A0A7C2TKE3"/>
<evidence type="ECO:0000313" key="1">
    <source>
        <dbReference type="EMBL" id="HET97654.1"/>
    </source>
</evidence>
<sequence length="100" mass="12037">MTQEFNIEKIFDDLQKIMPFKDETREGDIVLIIADQLFYAVVTEITRDDSRRDEWWHVSFQLLTIPPRQVIWTLREPQFSGQEIFTMGGEKRFIKAISWR</sequence>
<protein>
    <submittedName>
        <fullName evidence="1">Uncharacterized protein</fullName>
    </submittedName>
</protein>
<gene>
    <name evidence="1" type="ORF">ENN98_02965</name>
</gene>
<feature type="non-terminal residue" evidence="1">
    <location>
        <position position="100"/>
    </location>
</feature>